<feature type="compositionally biased region" description="Polar residues" evidence="1">
    <location>
        <begin position="319"/>
        <end position="338"/>
    </location>
</feature>
<reference evidence="2 3" key="1">
    <citation type="submission" date="2023-03" db="EMBL/GenBank/DDBJ databases">
        <title>High-quality genome of Scylla paramamosain provides insights in environmental adaptation.</title>
        <authorList>
            <person name="Zhang L."/>
        </authorList>
    </citation>
    <scope>NUCLEOTIDE SEQUENCE [LARGE SCALE GENOMIC DNA]</scope>
    <source>
        <strain evidence="2">LZ_2023a</strain>
        <tissue evidence="2">Muscle</tissue>
    </source>
</reference>
<dbReference type="Proteomes" id="UP001487740">
    <property type="component" value="Unassembled WGS sequence"/>
</dbReference>
<feature type="region of interest" description="Disordered" evidence="1">
    <location>
        <begin position="287"/>
        <end position="338"/>
    </location>
</feature>
<feature type="compositionally biased region" description="Low complexity" evidence="1">
    <location>
        <begin position="302"/>
        <end position="317"/>
    </location>
</feature>
<name>A0AAW0TPE2_SCYPA</name>
<keyword evidence="3" id="KW-1185">Reference proteome</keyword>
<organism evidence="2 3">
    <name type="scientific">Scylla paramamosain</name>
    <name type="common">Mud crab</name>
    <dbReference type="NCBI Taxonomy" id="85552"/>
    <lineage>
        <taxon>Eukaryota</taxon>
        <taxon>Metazoa</taxon>
        <taxon>Ecdysozoa</taxon>
        <taxon>Arthropoda</taxon>
        <taxon>Crustacea</taxon>
        <taxon>Multicrustacea</taxon>
        <taxon>Malacostraca</taxon>
        <taxon>Eumalacostraca</taxon>
        <taxon>Eucarida</taxon>
        <taxon>Decapoda</taxon>
        <taxon>Pleocyemata</taxon>
        <taxon>Brachyura</taxon>
        <taxon>Eubrachyura</taxon>
        <taxon>Portunoidea</taxon>
        <taxon>Portunidae</taxon>
        <taxon>Portuninae</taxon>
        <taxon>Scylla</taxon>
    </lineage>
</organism>
<dbReference type="AlphaFoldDB" id="A0AAW0TPE2"/>
<evidence type="ECO:0000313" key="2">
    <source>
        <dbReference type="EMBL" id="KAK8389156.1"/>
    </source>
</evidence>
<sequence length="338" mass="35290">MGSGEGRSLTVISLYVSFFLLDDRDTHQDTGNVIVSSQSTSYQPSTPNPHLDLTQLLLSGTKQATGILGGLGQTLVGAKQVLSSVVPAAAAGGAQAARWVVQNKANGVRTFVDLAGSGLRYAGQLSSSVLRVLLQVPGIKARVLAEVIRASQPLSYAISDVLSENSDELATFLEVKNEIIRDTLDIIIRLIQDTLAIKGKILARLGSSGLDIGATVFNAGLKLGGAFVESAGGIATALGSGVGELIRVGTSADFPPPPALPLLNLPSLLSLDLSKLFSPPTQTYTTTLKPLPLPSKPPVTPAPSYSYDPPTSPSYSYEAPSTSFSYDPQPTSYLLPSN</sequence>
<feature type="compositionally biased region" description="Pro residues" evidence="1">
    <location>
        <begin position="291"/>
        <end position="301"/>
    </location>
</feature>
<evidence type="ECO:0000256" key="1">
    <source>
        <dbReference type="SAM" id="MobiDB-lite"/>
    </source>
</evidence>
<dbReference type="EMBL" id="JARAKH010000028">
    <property type="protein sequence ID" value="KAK8389156.1"/>
    <property type="molecule type" value="Genomic_DNA"/>
</dbReference>
<protein>
    <submittedName>
        <fullName evidence="2">Uncharacterized protein</fullName>
    </submittedName>
</protein>
<evidence type="ECO:0000313" key="3">
    <source>
        <dbReference type="Proteomes" id="UP001487740"/>
    </source>
</evidence>
<proteinExistence type="predicted"/>
<accession>A0AAW0TPE2</accession>
<gene>
    <name evidence="2" type="ORF">O3P69_020851</name>
</gene>
<comment type="caution">
    <text evidence="2">The sequence shown here is derived from an EMBL/GenBank/DDBJ whole genome shotgun (WGS) entry which is preliminary data.</text>
</comment>